<reference evidence="2 3" key="1">
    <citation type="submission" date="2018-10" db="EMBL/GenBank/DDBJ databases">
        <title>Genomic Encyclopedia of Archaeal and Bacterial Type Strains, Phase II (KMG-II): from individual species to whole genera.</title>
        <authorList>
            <person name="Goeker M."/>
        </authorList>
    </citation>
    <scope>NUCLEOTIDE SEQUENCE [LARGE SCALE GENOMIC DNA]</scope>
    <source>
        <strain evidence="2 3">DSM 25230</strain>
    </source>
</reference>
<keyword evidence="1" id="KW-1133">Transmembrane helix</keyword>
<sequence>MKKALKIIVILSITSLVGYWGYTWYCNTASLLGVIHKDADSVIKIGIQDIKETLVLDAITSPKYYYNNASFKTKKKEKDTVEKKGINFTPHNLVLFTVPKVQNTYFSILTIEDNNAFKNQIKEYSKGLHQKIDKEHNIHWLEHKKQHWVCAWSNNKLVVSFGLDNTYQKSKKVFVEVLKEGKVITSKNNKWITTLSKSNSHITFIDTKGKTEIQFKDGKAVLEGSLETNEVNAYPNKVSYDRVPNAALEFYWDGNFNRNKNREQFIASWKNNAFLKKANINVPEIAELTNGFFYAGVNGTTMQTDTIITYGYDDNFNKIEQKSLQEKLVPSIILNLGREKQPLKSYLKEQELLTENNIFKSIPFYHFYVEEDATATCFKTQKLKQSTEQITSSNFMNLFVDFNKAKEVVQIPQVNRFFNLLNSLQISAQQSSNNKVVLKGTIEGKLEKVNILSQVFFGVRQE</sequence>
<dbReference type="Proteomes" id="UP000269412">
    <property type="component" value="Unassembled WGS sequence"/>
</dbReference>
<organism evidence="2 3">
    <name type="scientific">Maribacter vaceletii</name>
    <dbReference type="NCBI Taxonomy" id="1206816"/>
    <lineage>
        <taxon>Bacteria</taxon>
        <taxon>Pseudomonadati</taxon>
        <taxon>Bacteroidota</taxon>
        <taxon>Flavobacteriia</taxon>
        <taxon>Flavobacteriales</taxon>
        <taxon>Flavobacteriaceae</taxon>
        <taxon>Maribacter</taxon>
    </lineage>
</organism>
<dbReference type="AlphaFoldDB" id="A0A495EE88"/>
<dbReference type="EMBL" id="RBIQ01000007">
    <property type="protein sequence ID" value="RKR14873.1"/>
    <property type="molecule type" value="Genomic_DNA"/>
</dbReference>
<comment type="caution">
    <text evidence="2">The sequence shown here is derived from an EMBL/GenBank/DDBJ whole genome shotgun (WGS) entry which is preliminary data.</text>
</comment>
<evidence type="ECO:0000256" key="1">
    <source>
        <dbReference type="SAM" id="Phobius"/>
    </source>
</evidence>
<gene>
    <name evidence="2" type="ORF">CLV91_0954</name>
</gene>
<keyword evidence="3" id="KW-1185">Reference proteome</keyword>
<feature type="transmembrane region" description="Helical" evidence="1">
    <location>
        <begin position="7"/>
        <end position="25"/>
    </location>
</feature>
<proteinExistence type="predicted"/>
<accession>A0A495EE88</accession>
<evidence type="ECO:0000313" key="2">
    <source>
        <dbReference type="EMBL" id="RKR14873.1"/>
    </source>
</evidence>
<protein>
    <submittedName>
        <fullName evidence="2">Uncharacterized protein</fullName>
    </submittedName>
</protein>
<evidence type="ECO:0000313" key="3">
    <source>
        <dbReference type="Proteomes" id="UP000269412"/>
    </source>
</evidence>
<keyword evidence="1" id="KW-0472">Membrane</keyword>
<dbReference type="RefSeq" id="WP_121064465.1">
    <property type="nucleotide sequence ID" value="NZ_RBIQ01000007.1"/>
</dbReference>
<name>A0A495EE88_9FLAO</name>
<keyword evidence="1" id="KW-0812">Transmembrane</keyword>
<dbReference type="OrthoDB" id="637901at2"/>